<dbReference type="AlphaFoldDB" id="A0A4Y2RUI5"/>
<comment type="caution">
    <text evidence="1">The sequence shown here is derived from an EMBL/GenBank/DDBJ whole genome shotgun (WGS) entry which is preliminary data.</text>
</comment>
<dbReference type="Proteomes" id="UP000499080">
    <property type="component" value="Unassembled WGS sequence"/>
</dbReference>
<proteinExistence type="predicted"/>
<reference evidence="1 2" key="1">
    <citation type="journal article" date="2019" name="Sci. Rep.">
        <title>Orb-weaving spider Araneus ventricosus genome elucidates the spidroin gene catalogue.</title>
        <authorList>
            <person name="Kono N."/>
            <person name="Nakamura H."/>
            <person name="Ohtoshi R."/>
            <person name="Moran D.A.P."/>
            <person name="Shinohara A."/>
            <person name="Yoshida Y."/>
            <person name="Fujiwara M."/>
            <person name="Mori M."/>
            <person name="Tomita M."/>
            <person name="Arakawa K."/>
        </authorList>
    </citation>
    <scope>NUCLEOTIDE SEQUENCE [LARGE SCALE GENOMIC DNA]</scope>
</reference>
<organism evidence="1 2">
    <name type="scientific">Araneus ventricosus</name>
    <name type="common">Orbweaver spider</name>
    <name type="synonym">Epeira ventricosa</name>
    <dbReference type="NCBI Taxonomy" id="182803"/>
    <lineage>
        <taxon>Eukaryota</taxon>
        <taxon>Metazoa</taxon>
        <taxon>Ecdysozoa</taxon>
        <taxon>Arthropoda</taxon>
        <taxon>Chelicerata</taxon>
        <taxon>Arachnida</taxon>
        <taxon>Araneae</taxon>
        <taxon>Araneomorphae</taxon>
        <taxon>Entelegynae</taxon>
        <taxon>Araneoidea</taxon>
        <taxon>Araneidae</taxon>
        <taxon>Araneus</taxon>
    </lineage>
</organism>
<evidence type="ECO:0000313" key="1">
    <source>
        <dbReference type="EMBL" id="GBN78640.1"/>
    </source>
</evidence>
<name>A0A4Y2RUI5_ARAVE</name>
<protein>
    <submittedName>
        <fullName evidence="1">Uncharacterized protein</fullName>
    </submittedName>
</protein>
<sequence>MDLMRVTSHPPTRDLPEAAIAISQESLTKYVPPPPTVFSIPRETAASRIVVFTVSALKRDKLFQSIFMDLFESFGKKQTTRRKFHTRISLYHLNPIFLLSLLLGKQEEFVVSTCVRNYSLPTKKLGAKAGKTDAMFSESTSGNTDSPNDCAKCCVVLP</sequence>
<gene>
    <name evidence="1" type="ORF">AVEN_26070_1</name>
</gene>
<dbReference type="EMBL" id="BGPR01018254">
    <property type="protein sequence ID" value="GBN78640.1"/>
    <property type="molecule type" value="Genomic_DNA"/>
</dbReference>
<keyword evidence="2" id="KW-1185">Reference proteome</keyword>
<accession>A0A4Y2RUI5</accession>
<evidence type="ECO:0000313" key="2">
    <source>
        <dbReference type="Proteomes" id="UP000499080"/>
    </source>
</evidence>